<evidence type="ECO:0008006" key="5">
    <source>
        <dbReference type="Google" id="ProtNLM"/>
    </source>
</evidence>
<dbReference type="OrthoDB" id="9775975at2"/>
<evidence type="ECO:0000313" key="4">
    <source>
        <dbReference type="Proteomes" id="UP000027432"/>
    </source>
</evidence>
<name>A0A074J8X5_9RHOB</name>
<keyword evidence="2" id="KW-0812">Transmembrane</keyword>
<dbReference type="STRING" id="1353537.TP2_03585"/>
<dbReference type="InterPro" id="IPR014550">
    <property type="entry name" value="UCP028704_OpgC"/>
</dbReference>
<dbReference type="Proteomes" id="UP000027432">
    <property type="component" value="Unassembled WGS sequence"/>
</dbReference>
<proteinExistence type="predicted"/>
<dbReference type="RefSeq" id="WP_051692259.1">
    <property type="nucleotide sequence ID" value="NZ_AUND01000012.1"/>
</dbReference>
<dbReference type="Pfam" id="PF10129">
    <property type="entry name" value="OpgC_C"/>
    <property type="match status" value="1"/>
</dbReference>
<accession>A0A074J8X5</accession>
<protein>
    <recommendedName>
        <fullName evidence="5">OpgC protein</fullName>
    </recommendedName>
</protein>
<dbReference type="EMBL" id="AUND01000012">
    <property type="protein sequence ID" value="KEO54006.1"/>
    <property type="molecule type" value="Genomic_DNA"/>
</dbReference>
<dbReference type="AlphaFoldDB" id="A0A074J8X5"/>
<evidence type="ECO:0000313" key="3">
    <source>
        <dbReference type="EMBL" id="KEO54006.1"/>
    </source>
</evidence>
<keyword evidence="4" id="KW-1185">Reference proteome</keyword>
<evidence type="ECO:0000256" key="1">
    <source>
        <dbReference type="SAM" id="MobiDB-lite"/>
    </source>
</evidence>
<feature type="transmembrane region" description="Helical" evidence="2">
    <location>
        <begin position="353"/>
        <end position="373"/>
    </location>
</feature>
<evidence type="ECO:0000256" key="2">
    <source>
        <dbReference type="SAM" id="Phobius"/>
    </source>
</evidence>
<dbReference type="PANTHER" id="PTHR38592">
    <property type="entry name" value="BLL4819 PROTEIN"/>
    <property type="match status" value="1"/>
</dbReference>
<feature type="transmembrane region" description="Helical" evidence="2">
    <location>
        <begin position="20"/>
        <end position="36"/>
    </location>
</feature>
<feature type="transmembrane region" description="Helical" evidence="2">
    <location>
        <begin position="289"/>
        <end position="311"/>
    </location>
</feature>
<feature type="transmembrane region" description="Helical" evidence="2">
    <location>
        <begin position="56"/>
        <end position="77"/>
    </location>
</feature>
<feature type="transmembrane region" description="Helical" evidence="2">
    <location>
        <begin position="235"/>
        <end position="253"/>
    </location>
</feature>
<organism evidence="3 4">
    <name type="scientific">Thioclava pacifica DSM 10166</name>
    <dbReference type="NCBI Taxonomy" id="1353537"/>
    <lineage>
        <taxon>Bacteria</taxon>
        <taxon>Pseudomonadati</taxon>
        <taxon>Pseudomonadota</taxon>
        <taxon>Alphaproteobacteria</taxon>
        <taxon>Rhodobacterales</taxon>
        <taxon>Paracoccaceae</taxon>
        <taxon>Thioclava</taxon>
    </lineage>
</organism>
<feature type="transmembrane region" description="Helical" evidence="2">
    <location>
        <begin position="134"/>
        <end position="161"/>
    </location>
</feature>
<feature type="transmembrane region" description="Helical" evidence="2">
    <location>
        <begin position="323"/>
        <end position="341"/>
    </location>
</feature>
<comment type="caution">
    <text evidence="3">The sequence shown here is derived from an EMBL/GenBank/DDBJ whole genome shotgun (WGS) entry which is preliminary data.</text>
</comment>
<feature type="transmembrane region" description="Helical" evidence="2">
    <location>
        <begin position="89"/>
        <end position="114"/>
    </location>
</feature>
<feature type="transmembrane region" description="Helical" evidence="2">
    <location>
        <begin position="203"/>
        <end position="223"/>
    </location>
</feature>
<gene>
    <name evidence="3" type="ORF">TP2_03585</name>
</gene>
<dbReference type="eggNOG" id="COG4645">
    <property type="taxonomic scope" value="Bacteria"/>
</dbReference>
<dbReference type="PIRSF" id="PIRSF028704">
    <property type="entry name" value="UPC028704"/>
    <property type="match status" value="1"/>
</dbReference>
<reference evidence="3 4" key="1">
    <citation type="submission" date="2013-07" db="EMBL/GenBank/DDBJ databases">
        <title>Thioclava pacifica DSM 10166 Genome Sequencing.</title>
        <authorList>
            <person name="Lai Q."/>
            <person name="Shao Z."/>
        </authorList>
    </citation>
    <scope>NUCLEOTIDE SEQUENCE [LARGE SCALE GENOMIC DNA]</scope>
    <source>
        <strain evidence="3 4">DSM 10166</strain>
    </source>
</reference>
<keyword evidence="2" id="KW-0472">Membrane</keyword>
<dbReference type="PANTHER" id="PTHR38592:SF3">
    <property type="entry name" value="BLL4819 PROTEIN"/>
    <property type="match status" value="1"/>
</dbReference>
<sequence length="419" mass="45835">MPERSAPLPMKTGRDLRIDLFRGLALIMIFIDHIPGNLYENFTSRNLGFSDAAEGFVFMSGLAAALAYGPALAKGLSWEGTSRLWGRAWLLYLVHILTAVWAIAIVSAAVQFWGNEAMLAKNAFKTYGSDPFGFLIGIATLGHQLGYVNILPMYMALLLMAPALIRIGQRSQWALLATSVGLWAVTGLFRLNVPNYPMQGGWFFNPLAWQLVFSLGILTGLAIREGKRLVPVRGWIVALAAGWLMLTFAWVHSDWMLETFGHGTWQLRQWGVPFFIAGFDKTFVSLPRLTHLLALVYILSLPGIVPRIAAARAVAPIRLLGQHSLPIFALGTILAIAAQAIKQIHPGGLGQDTLIIGTGLALQLGFAFARDRLGPKAIARRKRQREVSGPQLAFEPTVALNAGNSPVPMPPRRTRSAAR</sequence>
<feature type="transmembrane region" description="Helical" evidence="2">
    <location>
        <begin position="173"/>
        <end position="191"/>
    </location>
</feature>
<feature type="region of interest" description="Disordered" evidence="1">
    <location>
        <begin position="399"/>
        <end position="419"/>
    </location>
</feature>
<keyword evidence="2" id="KW-1133">Transmembrane helix</keyword>